<dbReference type="EMBL" id="FUIE01000057">
    <property type="protein sequence ID" value="SJM64963.1"/>
    <property type="molecule type" value="Genomic_DNA"/>
</dbReference>
<dbReference type="AlphaFoldDB" id="A0A1R4GA85"/>
<organism evidence="3 4">
    <name type="scientific">Brevundimonas diminuta 3F5N</name>
    <dbReference type="NCBI Taxonomy" id="1255603"/>
    <lineage>
        <taxon>Bacteria</taxon>
        <taxon>Pseudomonadati</taxon>
        <taxon>Pseudomonadota</taxon>
        <taxon>Alphaproteobacteria</taxon>
        <taxon>Caulobacterales</taxon>
        <taxon>Caulobacteraceae</taxon>
        <taxon>Brevundimonas</taxon>
    </lineage>
</organism>
<keyword evidence="2" id="KW-0732">Signal</keyword>
<evidence type="ECO:0000256" key="1">
    <source>
        <dbReference type="SAM" id="MobiDB-lite"/>
    </source>
</evidence>
<evidence type="ECO:0000313" key="4">
    <source>
        <dbReference type="Proteomes" id="UP000195766"/>
    </source>
</evidence>
<dbReference type="Proteomes" id="UP000195766">
    <property type="component" value="Unassembled WGS sequence"/>
</dbReference>
<feature type="signal peptide" evidence="2">
    <location>
        <begin position="1"/>
        <end position="22"/>
    </location>
</feature>
<sequence>MRSLPAFVLAVLTAVAPLAASAASPAPPPVEQDVRGARDHDDLPRMDGARIRAWRQLSVAEITLPTGAVAEGAAPENALRLQGQISHLDYVIRPAVAPIDMARHYEEALREGGYETVFACTGIARCGSGMGALILLSDAVAPAGFADGVFNDQLRVVVARKGSTWVLLHMTRGPDRSLVYQAVIEGARELD</sequence>
<protein>
    <submittedName>
        <fullName evidence="3">Uncharacterized protein</fullName>
    </submittedName>
</protein>
<evidence type="ECO:0000313" key="3">
    <source>
        <dbReference type="EMBL" id="SJM64963.1"/>
    </source>
</evidence>
<feature type="region of interest" description="Disordered" evidence="1">
    <location>
        <begin position="22"/>
        <end position="44"/>
    </location>
</feature>
<proteinExistence type="predicted"/>
<feature type="compositionally biased region" description="Basic and acidic residues" evidence="1">
    <location>
        <begin position="32"/>
        <end position="44"/>
    </location>
</feature>
<name>A0A1R4GA85_BREDI</name>
<dbReference type="RefSeq" id="WP_087140981.1">
    <property type="nucleotide sequence ID" value="NZ_FUIE01000057.1"/>
</dbReference>
<feature type="chain" id="PRO_5012142064" evidence="2">
    <location>
        <begin position="23"/>
        <end position="191"/>
    </location>
</feature>
<evidence type="ECO:0000256" key="2">
    <source>
        <dbReference type="SAM" id="SignalP"/>
    </source>
</evidence>
<dbReference type="OrthoDB" id="9792021at2"/>
<gene>
    <name evidence="3" type="ORF">FM111_10875</name>
</gene>
<reference evidence="3 4" key="1">
    <citation type="submission" date="2017-02" db="EMBL/GenBank/DDBJ databases">
        <authorList>
            <person name="Peterson S.W."/>
        </authorList>
    </citation>
    <scope>NUCLEOTIDE SEQUENCE [LARGE SCALE GENOMIC DNA]</scope>
    <source>
        <strain evidence="3 4">3F5N</strain>
    </source>
</reference>
<accession>A0A1R4GA85</accession>